<feature type="chain" id="PRO_5032840990" description="Sushi domain-containing protein" evidence="5">
    <location>
        <begin position="20"/>
        <end position="480"/>
    </location>
</feature>
<evidence type="ECO:0000256" key="4">
    <source>
        <dbReference type="PROSITE-ProRule" id="PRU00302"/>
    </source>
</evidence>
<evidence type="ECO:0000313" key="7">
    <source>
        <dbReference type="EMBL" id="CAF4748505.1"/>
    </source>
</evidence>
<dbReference type="PROSITE" id="PS50923">
    <property type="entry name" value="SUSHI"/>
    <property type="match status" value="4"/>
</dbReference>
<evidence type="ECO:0000256" key="1">
    <source>
        <dbReference type="ARBA" id="ARBA00022729"/>
    </source>
</evidence>
<dbReference type="PANTHER" id="PTHR45656:SF4">
    <property type="entry name" value="PROTEIN CBR-CLEC-78"/>
    <property type="match status" value="1"/>
</dbReference>
<dbReference type="SMART" id="SM00032">
    <property type="entry name" value="CCP"/>
    <property type="match status" value="4"/>
</dbReference>
<accession>A0A821LAZ6</accession>
<feature type="disulfide bond" evidence="4">
    <location>
        <begin position="304"/>
        <end position="331"/>
    </location>
</feature>
<feature type="domain" description="Sushi" evidence="6">
    <location>
        <begin position="334"/>
        <end position="392"/>
    </location>
</feature>
<feature type="disulfide bond" evidence="4">
    <location>
        <begin position="427"/>
        <end position="454"/>
    </location>
</feature>
<sequence>MHICLWLFICAPILISIYGDTTERNDDYKCILPELTLDDLNLDMKKFLENFAKVKEIKFPISFGPLPEKYICKLKCVDGYWVGPLCSSSPDGRFKTLLKECTYNNDFPLLSVSYKNSSIENDTNFPHNTTITARCKYFGMYKLKGENEIRCENGEWDPKFPECVPTTVITNFTGDAPPTVRYEVASGSAIVQPTGEVFVYPESTIWLDCMSLRTAGEPEWTWTHSMENYKTGWANELDNIFRITLPKLGARFAETFTCATPAGTTNKISIRVVSVSCNPLATSSPPLRLYTTGHKLGNTAHFSCEPGYHLSGSPQLYCMGNGHWSSLPPTCEETFCPFFTSLNPHLSIIEHNSSFGGRAVFTCSWGYRLVGAPGLECENDGQWSGEMPQCIPIYCPDPIIPEHGQLLTKTTSKDGKYPVGDLLIYTCDTGYQVLGEASIVCTENGFWSHPPPFCVPPAEIKNPDTIYIENTTLVHVDNGY</sequence>
<dbReference type="Pfam" id="PF00084">
    <property type="entry name" value="Sushi"/>
    <property type="match status" value="4"/>
</dbReference>
<proteinExistence type="predicted"/>
<dbReference type="InterPro" id="IPR035976">
    <property type="entry name" value="Sushi/SCR/CCP_sf"/>
</dbReference>
<dbReference type="EMBL" id="CAJOBZ010000001">
    <property type="protein sequence ID" value="CAF4748505.1"/>
    <property type="molecule type" value="Genomic_DNA"/>
</dbReference>
<keyword evidence="3 4" id="KW-1015">Disulfide bond</keyword>
<evidence type="ECO:0000313" key="8">
    <source>
        <dbReference type="Proteomes" id="UP000663880"/>
    </source>
</evidence>
<dbReference type="SUPFAM" id="SSF57535">
    <property type="entry name" value="Complement control module/SCR domain"/>
    <property type="match status" value="4"/>
</dbReference>
<feature type="domain" description="Sushi" evidence="6">
    <location>
        <begin position="275"/>
        <end position="333"/>
    </location>
</feature>
<evidence type="ECO:0000256" key="5">
    <source>
        <dbReference type="SAM" id="SignalP"/>
    </source>
</evidence>
<keyword evidence="1 5" id="KW-0732">Signal</keyword>
<dbReference type="PANTHER" id="PTHR45656">
    <property type="entry name" value="PROTEIN CBR-CLEC-78"/>
    <property type="match status" value="1"/>
</dbReference>
<comment type="caution">
    <text evidence="4">Lacks conserved residue(s) required for the propagation of feature annotation.</text>
</comment>
<feature type="disulfide bond" evidence="4">
    <location>
        <begin position="363"/>
        <end position="390"/>
    </location>
</feature>
<feature type="domain" description="Sushi" evidence="6">
    <location>
        <begin position="393"/>
        <end position="456"/>
    </location>
</feature>
<evidence type="ECO:0000256" key="2">
    <source>
        <dbReference type="ARBA" id="ARBA00022737"/>
    </source>
</evidence>
<protein>
    <recommendedName>
        <fullName evidence="6">Sushi domain-containing protein</fullName>
    </recommendedName>
</protein>
<gene>
    <name evidence="7" type="ORF">PMACD_LOCUS519</name>
</gene>
<dbReference type="CDD" id="cd00033">
    <property type="entry name" value="CCP"/>
    <property type="match status" value="4"/>
</dbReference>
<name>A0A821LAZ6_9NEOP</name>
<keyword evidence="4" id="KW-0768">Sushi</keyword>
<feature type="signal peptide" evidence="5">
    <location>
        <begin position="1"/>
        <end position="19"/>
    </location>
</feature>
<feature type="domain" description="Sushi" evidence="6">
    <location>
        <begin position="99"/>
        <end position="165"/>
    </location>
</feature>
<comment type="caution">
    <text evidence="7">The sequence shown here is derived from an EMBL/GenBank/DDBJ whole genome shotgun (WGS) entry which is preliminary data.</text>
</comment>
<dbReference type="Gene3D" id="2.10.70.10">
    <property type="entry name" value="Complement Module, domain 1"/>
    <property type="match status" value="4"/>
</dbReference>
<dbReference type="InterPro" id="IPR051277">
    <property type="entry name" value="SEZ6_CSMD_C4BPB_Regulators"/>
</dbReference>
<dbReference type="OrthoDB" id="6127264at2759"/>
<evidence type="ECO:0000259" key="6">
    <source>
        <dbReference type="PROSITE" id="PS50923"/>
    </source>
</evidence>
<organism evidence="7 8">
    <name type="scientific">Pieris macdunnoughi</name>
    <dbReference type="NCBI Taxonomy" id="345717"/>
    <lineage>
        <taxon>Eukaryota</taxon>
        <taxon>Metazoa</taxon>
        <taxon>Ecdysozoa</taxon>
        <taxon>Arthropoda</taxon>
        <taxon>Hexapoda</taxon>
        <taxon>Insecta</taxon>
        <taxon>Pterygota</taxon>
        <taxon>Neoptera</taxon>
        <taxon>Endopterygota</taxon>
        <taxon>Lepidoptera</taxon>
        <taxon>Glossata</taxon>
        <taxon>Ditrysia</taxon>
        <taxon>Papilionoidea</taxon>
        <taxon>Pieridae</taxon>
        <taxon>Pierinae</taxon>
        <taxon>Pieris</taxon>
    </lineage>
</organism>
<dbReference type="InterPro" id="IPR000436">
    <property type="entry name" value="Sushi_SCR_CCP_dom"/>
</dbReference>
<keyword evidence="8" id="KW-1185">Reference proteome</keyword>
<dbReference type="Proteomes" id="UP000663880">
    <property type="component" value="Unassembled WGS sequence"/>
</dbReference>
<keyword evidence="2" id="KW-0677">Repeat</keyword>
<reference evidence="7" key="1">
    <citation type="submission" date="2021-02" db="EMBL/GenBank/DDBJ databases">
        <authorList>
            <person name="Steward A R."/>
        </authorList>
    </citation>
    <scope>NUCLEOTIDE SEQUENCE</scope>
</reference>
<dbReference type="AlphaFoldDB" id="A0A821LAZ6"/>
<evidence type="ECO:0000256" key="3">
    <source>
        <dbReference type="ARBA" id="ARBA00023157"/>
    </source>
</evidence>